<evidence type="ECO:0000313" key="2">
    <source>
        <dbReference type="Proteomes" id="UP000178570"/>
    </source>
</evidence>
<dbReference type="EMBL" id="MHHY01000009">
    <property type="protein sequence ID" value="OGY40262.1"/>
    <property type="molecule type" value="Genomic_DNA"/>
</dbReference>
<proteinExistence type="predicted"/>
<dbReference type="STRING" id="1797529.A2570_03205"/>
<comment type="caution">
    <text evidence="1">The sequence shown here is derived from an EMBL/GenBank/DDBJ whole genome shotgun (WGS) entry which is preliminary data.</text>
</comment>
<sequence length="67" mass="7538">MSRRAGNFGMPELNFSDFLTWSSLGDLMISCGPGRKGAPPPKKTLSLHQYFGIFYIFGQIRYAISVY</sequence>
<reference evidence="1 2" key="1">
    <citation type="journal article" date="2016" name="Nat. Commun.">
        <title>Thousands of microbial genomes shed light on interconnected biogeochemical processes in an aquifer system.</title>
        <authorList>
            <person name="Anantharaman K."/>
            <person name="Brown C.T."/>
            <person name="Hug L.A."/>
            <person name="Sharon I."/>
            <person name="Castelle C.J."/>
            <person name="Probst A.J."/>
            <person name="Thomas B.C."/>
            <person name="Singh A."/>
            <person name="Wilkins M.J."/>
            <person name="Karaoz U."/>
            <person name="Brodie E.L."/>
            <person name="Williams K.H."/>
            <person name="Hubbard S.S."/>
            <person name="Banfield J.F."/>
        </authorList>
    </citation>
    <scope>NUCLEOTIDE SEQUENCE [LARGE SCALE GENOMIC DNA]</scope>
</reference>
<gene>
    <name evidence="1" type="ORF">A2570_03205</name>
</gene>
<name>A0A1G1XJY2_9BACT</name>
<protein>
    <submittedName>
        <fullName evidence="1">Uncharacterized protein</fullName>
    </submittedName>
</protein>
<dbReference type="Proteomes" id="UP000178570">
    <property type="component" value="Unassembled WGS sequence"/>
</dbReference>
<evidence type="ECO:0000313" key="1">
    <source>
        <dbReference type="EMBL" id="OGY40262.1"/>
    </source>
</evidence>
<accession>A0A1G1XJY2</accession>
<organism evidence="1 2">
    <name type="scientific">Candidatus Brennerbacteria bacterium RIFOXYD1_FULL_41_16</name>
    <dbReference type="NCBI Taxonomy" id="1797529"/>
    <lineage>
        <taxon>Bacteria</taxon>
        <taxon>Candidatus Brenneribacteriota</taxon>
    </lineage>
</organism>
<dbReference type="AlphaFoldDB" id="A0A1G1XJY2"/>